<evidence type="ECO:0000256" key="4">
    <source>
        <dbReference type="ARBA" id="ARBA00023004"/>
    </source>
</evidence>
<dbReference type="PANTHER" id="PTHR10209:SF881">
    <property type="entry name" value="FI07970P-RELATED"/>
    <property type="match status" value="1"/>
</dbReference>
<dbReference type="InterPro" id="IPR026992">
    <property type="entry name" value="DIOX_N"/>
</dbReference>
<dbReference type="InterPro" id="IPR027443">
    <property type="entry name" value="IPNS-like_sf"/>
</dbReference>
<keyword evidence="2 5" id="KW-0479">Metal-binding</keyword>
<dbReference type="InterPro" id="IPR044861">
    <property type="entry name" value="IPNS-like_FE2OG_OXY"/>
</dbReference>
<gene>
    <name evidence="7" type="ORF">PAUS00366_LOCUS1609</name>
</gene>
<evidence type="ECO:0000256" key="3">
    <source>
        <dbReference type="ARBA" id="ARBA00023002"/>
    </source>
</evidence>
<evidence type="ECO:0000256" key="1">
    <source>
        <dbReference type="ARBA" id="ARBA00008056"/>
    </source>
</evidence>
<dbReference type="Gene3D" id="2.60.120.330">
    <property type="entry name" value="B-lactam Antibiotic, Isopenicillin N Synthase, Chain"/>
    <property type="match status" value="1"/>
</dbReference>
<protein>
    <recommendedName>
        <fullName evidence="6">Fe2OG dioxygenase domain-containing protein</fullName>
    </recommendedName>
</protein>
<dbReference type="GO" id="GO:0046872">
    <property type="term" value="F:metal ion binding"/>
    <property type="evidence" value="ECO:0007669"/>
    <property type="project" value="UniProtKB-KW"/>
</dbReference>
<reference evidence="7" key="1">
    <citation type="submission" date="2021-01" db="EMBL/GenBank/DDBJ databases">
        <authorList>
            <person name="Corre E."/>
            <person name="Pelletier E."/>
            <person name="Niang G."/>
            <person name="Scheremetjew M."/>
            <person name="Finn R."/>
            <person name="Kale V."/>
            <person name="Holt S."/>
            <person name="Cochrane G."/>
            <person name="Meng A."/>
            <person name="Brown T."/>
            <person name="Cohen L."/>
        </authorList>
    </citation>
    <scope>NUCLEOTIDE SEQUENCE</scope>
    <source>
        <strain evidence="7">10249 10 AB</strain>
    </source>
</reference>
<accession>A0A7S4EER4</accession>
<name>A0A7S4EER4_9STRA</name>
<evidence type="ECO:0000313" key="7">
    <source>
        <dbReference type="EMBL" id="CAE0708889.1"/>
    </source>
</evidence>
<keyword evidence="3 5" id="KW-0560">Oxidoreductase</keyword>
<sequence length="374" mass="42769">MTVQVINNETNVLTPNEDDVQINKGKTLETRFPPLKADDLKWFPHDSLPAEIPAIDISKVNTKEELEQFLVDIRKSGLFYIVNHGVPEEVSINVYNAFREFLSTTTEEERMKYYTDTHFQNGGYVPFQGSSIRGGNLGKPQKDHVIKYFWRGPQVVNRTPSESFTKAHDDHHTETFNVAEKVIRTIFKALKLRFPDFDPMEFENTINSKKMFFTNRIYPQAEKSDEEELTHRLVPHLDTSFITLANQVPADNRFQGLFVETGDGKKVPVPGIRNSYLVFIGQSLSFLTKNYLPSALHGVDKPPKEIFEGSERSSLITFYEPAEIIIPSKNINPNPDEVTVSCPFYDSIGLNVNDPEGTTWDFVKNKFIKGYYAD</sequence>
<dbReference type="AlphaFoldDB" id="A0A7S4EER4"/>
<proteinExistence type="inferred from homology"/>
<feature type="domain" description="Fe2OG dioxygenase" evidence="6">
    <location>
        <begin position="205"/>
        <end position="321"/>
    </location>
</feature>
<dbReference type="PROSITE" id="PS51471">
    <property type="entry name" value="FE2OG_OXY"/>
    <property type="match status" value="1"/>
</dbReference>
<dbReference type="Pfam" id="PF14226">
    <property type="entry name" value="DIOX_N"/>
    <property type="match status" value="1"/>
</dbReference>
<dbReference type="EMBL" id="HBIX01002179">
    <property type="protein sequence ID" value="CAE0708889.1"/>
    <property type="molecule type" value="Transcribed_RNA"/>
</dbReference>
<dbReference type="InterPro" id="IPR005123">
    <property type="entry name" value="Oxoglu/Fe-dep_dioxygenase_dom"/>
</dbReference>
<evidence type="ECO:0000259" key="6">
    <source>
        <dbReference type="PROSITE" id="PS51471"/>
    </source>
</evidence>
<evidence type="ECO:0000256" key="2">
    <source>
        <dbReference type="ARBA" id="ARBA00022723"/>
    </source>
</evidence>
<dbReference type="GO" id="GO:0016491">
    <property type="term" value="F:oxidoreductase activity"/>
    <property type="evidence" value="ECO:0007669"/>
    <property type="project" value="UniProtKB-KW"/>
</dbReference>
<keyword evidence="4 5" id="KW-0408">Iron</keyword>
<organism evidence="7">
    <name type="scientific">Pseudo-nitzschia australis</name>
    <dbReference type="NCBI Taxonomy" id="44445"/>
    <lineage>
        <taxon>Eukaryota</taxon>
        <taxon>Sar</taxon>
        <taxon>Stramenopiles</taxon>
        <taxon>Ochrophyta</taxon>
        <taxon>Bacillariophyta</taxon>
        <taxon>Bacillariophyceae</taxon>
        <taxon>Bacillariophycidae</taxon>
        <taxon>Bacillariales</taxon>
        <taxon>Bacillariaceae</taxon>
        <taxon>Pseudo-nitzschia</taxon>
    </lineage>
</organism>
<dbReference type="PANTHER" id="PTHR10209">
    <property type="entry name" value="OXIDOREDUCTASE, 2OG-FE II OXYGENASE FAMILY PROTEIN"/>
    <property type="match status" value="1"/>
</dbReference>
<comment type="similarity">
    <text evidence="1 5">Belongs to the iron/ascorbate-dependent oxidoreductase family.</text>
</comment>
<dbReference type="SUPFAM" id="SSF51197">
    <property type="entry name" value="Clavaminate synthase-like"/>
    <property type="match status" value="1"/>
</dbReference>
<evidence type="ECO:0000256" key="5">
    <source>
        <dbReference type="RuleBase" id="RU003682"/>
    </source>
</evidence>
<dbReference type="Pfam" id="PF03171">
    <property type="entry name" value="2OG-FeII_Oxy"/>
    <property type="match status" value="1"/>
</dbReference>